<keyword evidence="4" id="KW-1185">Reference proteome</keyword>
<organism evidence="3 4">
    <name type="scientific">Paralvinella palmiformis</name>
    <dbReference type="NCBI Taxonomy" id="53620"/>
    <lineage>
        <taxon>Eukaryota</taxon>
        <taxon>Metazoa</taxon>
        <taxon>Spiralia</taxon>
        <taxon>Lophotrochozoa</taxon>
        <taxon>Annelida</taxon>
        <taxon>Polychaeta</taxon>
        <taxon>Sedentaria</taxon>
        <taxon>Canalipalpata</taxon>
        <taxon>Terebellida</taxon>
        <taxon>Terebelliformia</taxon>
        <taxon>Alvinellidae</taxon>
        <taxon>Paralvinella</taxon>
    </lineage>
</organism>
<evidence type="ECO:0000256" key="2">
    <source>
        <dbReference type="ARBA" id="ARBA00022840"/>
    </source>
</evidence>
<dbReference type="AlphaFoldDB" id="A0AAD9MU25"/>
<protein>
    <recommendedName>
        <fullName evidence="5">AFG1-like ATPase</fullName>
    </recommendedName>
</protein>
<dbReference type="GO" id="GO:0005739">
    <property type="term" value="C:mitochondrion"/>
    <property type="evidence" value="ECO:0007669"/>
    <property type="project" value="TreeGrafter"/>
</dbReference>
<dbReference type="Proteomes" id="UP001208570">
    <property type="component" value="Unassembled WGS sequence"/>
</dbReference>
<evidence type="ECO:0008006" key="5">
    <source>
        <dbReference type="Google" id="ProtNLM"/>
    </source>
</evidence>
<proteinExistence type="predicted"/>
<sequence length="193" mass="22553">MDRTYEDLVSRANAVEGPRTLNVMNRSVYFPKTCGRILDTSFHDLCMKPLGAIDYLALCEEFDIIVLRDVPRMSLEQRSEARRFITMIDTFYDHKIQLICSAESKPEELFAIGNLSEWDRHHKRILIGDLDIEKGSEDEKASLFTGEEELFAFDRVRSRLTEMKSEEYWNEKEMYKTSGNRTIKVSKRYGQSS</sequence>
<keyword evidence="1" id="KW-0547">Nucleotide-binding</keyword>
<accession>A0AAD9MU25</accession>
<evidence type="ECO:0000256" key="1">
    <source>
        <dbReference type="ARBA" id="ARBA00022741"/>
    </source>
</evidence>
<name>A0AAD9MU25_9ANNE</name>
<gene>
    <name evidence="3" type="ORF">LSH36_782g05020</name>
</gene>
<reference evidence="3" key="1">
    <citation type="journal article" date="2023" name="Mol. Biol. Evol.">
        <title>Third-Generation Sequencing Reveals the Adaptive Role of the Epigenome in Three Deep-Sea Polychaetes.</title>
        <authorList>
            <person name="Perez M."/>
            <person name="Aroh O."/>
            <person name="Sun Y."/>
            <person name="Lan Y."/>
            <person name="Juniper S.K."/>
            <person name="Young C.R."/>
            <person name="Angers B."/>
            <person name="Qian P.Y."/>
        </authorList>
    </citation>
    <scope>NUCLEOTIDE SEQUENCE</scope>
    <source>
        <strain evidence="3">P08H-3</strain>
    </source>
</reference>
<dbReference type="PANTHER" id="PTHR12169:SF6">
    <property type="entry name" value="AFG1-LIKE ATPASE"/>
    <property type="match status" value="1"/>
</dbReference>
<dbReference type="GO" id="GO:0016887">
    <property type="term" value="F:ATP hydrolysis activity"/>
    <property type="evidence" value="ECO:0007669"/>
    <property type="project" value="InterPro"/>
</dbReference>
<dbReference type="GO" id="GO:0005524">
    <property type="term" value="F:ATP binding"/>
    <property type="evidence" value="ECO:0007669"/>
    <property type="project" value="UniProtKB-KW"/>
</dbReference>
<dbReference type="Pfam" id="PF03969">
    <property type="entry name" value="AFG1_ATPase"/>
    <property type="match status" value="1"/>
</dbReference>
<evidence type="ECO:0000313" key="4">
    <source>
        <dbReference type="Proteomes" id="UP001208570"/>
    </source>
</evidence>
<comment type="caution">
    <text evidence="3">The sequence shown here is derived from an EMBL/GenBank/DDBJ whole genome shotgun (WGS) entry which is preliminary data.</text>
</comment>
<keyword evidence="2" id="KW-0067">ATP-binding</keyword>
<dbReference type="PANTHER" id="PTHR12169">
    <property type="entry name" value="ATPASE N2B"/>
    <property type="match status" value="1"/>
</dbReference>
<dbReference type="EMBL" id="JAODUP010000782">
    <property type="protein sequence ID" value="KAK2144143.1"/>
    <property type="molecule type" value="Genomic_DNA"/>
</dbReference>
<dbReference type="InterPro" id="IPR005654">
    <property type="entry name" value="ATPase_AFG1-like"/>
</dbReference>
<evidence type="ECO:0000313" key="3">
    <source>
        <dbReference type="EMBL" id="KAK2144143.1"/>
    </source>
</evidence>